<evidence type="ECO:0000313" key="5">
    <source>
        <dbReference type="Proteomes" id="UP000027135"/>
    </source>
</evidence>
<feature type="region of interest" description="Disordered" evidence="2">
    <location>
        <begin position="132"/>
        <end position="241"/>
    </location>
</feature>
<dbReference type="AlphaFoldDB" id="A0A067RKQ9"/>
<dbReference type="InterPro" id="IPR058883">
    <property type="entry name" value="DZIP1_dom"/>
</dbReference>
<sequence length="803" mass="90083">MQSRMEAQERFWKSKLKQMETEHKRELEEFRTQLDQATDMIAEFHSNNHQAEYENRILELMAHIVRQDETLKAQVTQVDHLTEQLSTQIQQTDSAQQQTVELQPQSSENASVDPRVTFTELTARIDKAIHANKYSPDRVNRRQSAQTSVKTQAKSIHSMSKTPVSVRNIPLSRDNVMVRNITSESKHSAEGPQEDSSSDLSHQTMTTRTGTTSMYGLIDQGKVRSPQGSKDSGLDSPKRFPTIPIRKINAFQGLSSIETTPITSGSEDRVDNVDDVTQSEDEEEEKDETISDEATADETETDTDTEPAVTSVHSLEDELQQKPQMLTELKKNLQRLHDRRLRELGVDPEWKGIPAATFCQKMATLKHHQTIAEKKHKSFFKIRERIVDELERRLSNTKTDSQQGKSDNGGKVLQRDSTQQNKVAMKKFAAEMKTKALKVLKRSTGKLSIHSEEGSQKANSQDTAMVSVHQKDPFTSKQKMQNISIMKKRLALHRKNAETGKRSNVISGNPATVSEVDNRSVEESAVPNVTMVTSTPFKNTKTPSTSISARSILKGSLVSESVGGKKNVKSPSISSMEEEEEEEDDDVSEHTIIHQTLQHTQDPHTHSEKKPFSSLGVITRDLSSDEESPRANKSVLKSPLSSSLGSITKKRVLFVDQENEMADNSRTKRLPWTPDNIKHYGYAGSYEQINLSTKQSAKIAQISKNIEEQLRMSRSKPPTGSVEAMFRSTGSEKSSQYQGTDLSSPSLDSFMSDTNHENNTNLSNTTSAPVPKPRSNKPITATQQTSSKLPLSDWDLEDFDNYT</sequence>
<feature type="compositionally biased region" description="Polar residues" evidence="2">
    <location>
        <begin position="256"/>
        <end position="265"/>
    </location>
</feature>
<feature type="region of interest" description="Disordered" evidence="2">
    <location>
        <begin position="560"/>
        <end position="586"/>
    </location>
</feature>
<feature type="region of interest" description="Disordered" evidence="2">
    <location>
        <begin position="496"/>
        <end position="520"/>
    </location>
</feature>
<feature type="region of interest" description="Disordered" evidence="2">
    <location>
        <begin position="620"/>
        <end position="641"/>
    </location>
</feature>
<feature type="compositionally biased region" description="Acidic residues" evidence="2">
    <location>
        <begin position="273"/>
        <end position="305"/>
    </location>
</feature>
<evidence type="ECO:0000259" key="3">
    <source>
        <dbReference type="Pfam" id="PF25977"/>
    </source>
</evidence>
<evidence type="ECO:0000256" key="1">
    <source>
        <dbReference type="SAM" id="Coils"/>
    </source>
</evidence>
<feature type="compositionally biased region" description="Polar residues" evidence="2">
    <location>
        <begin position="396"/>
        <end position="406"/>
    </location>
</feature>
<feature type="coiled-coil region" evidence="1">
    <location>
        <begin position="13"/>
        <end position="47"/>
    </location>
</feature>
<evidence type="ECO:0000313" key="4">
    <source>
        <dbReference type="EMBL" id="KDR21160.1"/>
    </source>
</evidence>
<reference evidence="4 5" key="1">
    <citation type="journal article" date="2014" name="Nat. Commun.">
        <title>Molecular traces of alternative social organization in a termite genome.</title>
        <authorList>
            <person name="Terrapon N."/>
            <person name="Li C."/>
            <person name="Robertson H.M."/>
            <person name="Ji L."/>
            <person name="Meng X."/>
            <person name="Booth W."/>
            <person name="Chen Z."/>
            <person name="Childers C.P."/>
            <person name="Glastad K.M."/>
            <person name="Gokhale K."/>
            <person name="Gowin J."/>
            <person name="Gronenberg W."/>
            <person name="Hermansen R.A."/>
            <person name="Hu H."/>
            <person name="Hunt B.G."/>
            <person name="Huylmans A.K."/>
            <person name="Khalil S.M."/>
            <person name="Mitchell R.D."/>
            <person name="Munoz-Torres M.C."/>
            <person name="Mustard J.A."/>
            <person name="Pan H."/>
            <person name="Reese J.T."/>
            <person name="Scharf M.E."/>
            <person name="Sun F."/>
            <person name="Vogel H."/>
            <person name="Xiao J."/>
            <person name="Yang W."/>
            <person name="Yang Z."/>
            <person name="Yang Z."/>
            <person name="Zhou J."/>
            <person name="Zhu J."/>
            <person name="Brent C.S."/>
            <person name="Elsik C.G."/>
            <person name="Goodisman M.A."/>
            <person name="Liberles D.A."/>
            <person name="Roe R.M."/>
            <person name="Vargo E.L."/>
            <person name="Vilcinskas A."/>
            <person name="Wang J."/>
            <person name="Bornberg-Bauer E."/>
            <person name="Korb J."/>
            <person name="Zhang G."/>
            <person name="Liebig J."/>
        </authorList>
    </citation>
    <scope>NUCLEOTIDE SEQUENCE [LARGE SCALE GENOMIC DNA]</scope>
    <source>
        <tissue evidence="4">Whole organism</tissue>
    </source>
</reference>
<feature type="compositionally biased region" description="Polar residues" evidence="2">
    <location>
        <begin position="728"/>
        <end position="768"/>
    </location>
</feature>
<keyword evidence="5" id="KW-1185">Reference proteome</keyword>
<organism evidence="4 5">
    <name type="scientific">Zootermopsis nevadensis</name>
    <name type="common">Dampwood termite</name>
    <dbReference type="NCBI Taxonomy" id="136037"/>
    <lineage>
        <taxon>Eukaryota</taxon>
        <taxon>Metazoa</taxon>
        <taxon>Ecdysozoa</taxon>
        <taxon>Arthropoda</taxon>
        <taxon>Hexapoda</taxon>
        <taxon>Insecta</taxon>
        <taxon>Pterygota</taxon>
        <taxon>Neoptera</taxon>
        <taxon>Polyneoptera</taxon>
        <taxon>Dictyoptera</taxon>
        <taxon>Blattodea</taxon>
        <taxon>Blattoidea</taxon>
        <taxon>Termitoidae</taxon>
        <taxon>Termopsidae</taxon>
        <taxon>Zootermopsis</taxon>
    </lineage>
</organism>
<feature type="compositionally biased region" description="Acidic residues" evidence="2">
    <location>
        <begin position="794"/>
        <end position="803"/>
    </location>
</feature>
<feature type="compositionally biased region" description="Acidic residues" evidence="2">
    <location>
        <begin position="576"/>
        <end position="586"/>
    </location>
</feature>
<dbReference type="InParanoid" id="A0A067RKQ9"/>
<feature type="compositionally biased region" description="Polar residues" evidence="2">
    <location>
        <begin position="502"/>
        <end position="512"/>
    </location>
</feature>
<name>A0A067RKQ9_ZOONE</name>
<protein>
    <recommendedName>
        <fullName evidence="3">Cilium assembly protein DZIP1 domain-containing protein</fullName>
    </recommendedName>
</protein>
<accession>A0A067RKQ9</accession>
<feature type="region of interest" description="Disordered" evidence="2">
    <location>
        <begin position="256"/>
        <end position="307"/>
    </location>
</feature>
<feature type="region of interest" description="Disordered" evidence="2">
    <location>
        <begin position="393"/>
        <end position="421"/>
    </location>
</feature>
<evidence type="ECO:0000256" key="2">
    <source>
        <dbReference type="SAM" id="MobiDB-lite"/>
    </source>
</evidence>
<feature type="region of interest" description="Disordered" evidence="2">
    <location>
        <begin position="709"/>
        <end position="803"/>
    </location>
</feature>
<gene>
    <name evidence="4" type="ORF">L798_04089</name>
</gene>
<feature type="region of interest" description="Disordered" evidence="2">
    <location>
        <begin position="447"/>
        <end position="467"/>
    </location>
</feature>
<dbReference type="EMBL" id="KK852570">
    <property type="protein sequence ID" value="KDR21160.1"/>
    <property type="molecule type" value="Genomic_DNA"/>
</dbReference>
<feature type="compositionally biased region" description="Polar residues" evidence="2">
    <location>
        <begin position="777"/>
        <end position="789"/>
    </location>
</feature>
<dbReference type="Pfam" id="PF25977">
    <property type="entry name" value="DZIP1"/>
    <property type="match status" value="1"/>
</dbReference>
<proteinExistence type="predicted"/>
<feature type="domain" description="Cilium assembly protein DZIP1" evidence="3">
    <location>
        <begin position="326"/>
        <end position="397"/>
    </location>
</feature>
<dbReference type="Proteomes" id="UP000027135">
    <property type="component" value="Unassembled WGS sequence"/>
</dbReference>
<keyword evidence="1" id="KW-0175">Coiled coil</keyword>
<feature type="compositionally biased region" description="Polar residues" evidence="2">
    <location>
        <begin position="142"/>
        <end position="165"/>
    </location>
</feature>